<evidence type="ECO:0008006" key="3">
    <source>
        <dbReference type="Google" id="ProtNLM"/>
    </source>
</evidence>
<proteinExistence type="predicted"/>
<evidence type="ECO:0000313" key="1">
    <source>
        <dbReference type="EMBL" id="OHA29433.1"/>
    </source>
</evidence>
<gene>
    <name evidence="1" type="ORF">A3F51_00140</name>
</gene>
<name>A0A1G2N090_9BACT</name>
<comment type="caution">
    <text evidence="1">The sequence shown here is derived from an EMBL/GenBank/DDBJ whole genome shotgun (WGS) entry which is preliminary data.</text>
</comment>
<sequence>MFHQNLKTMNMLCVCPECKNTLDLSRYPNLAAGMVIECNHCGMTLLVKEIATDGNVKTEIVDEGK</sequence>
<dbReference type="Gene3D" id="2.20.28.160">
    <property type="match status" value="1"/>
</dbReference>
<organism evidence="1 2">
    <name type="scientific">Candidatus Taylorbacteria bacterium RIFCSPHIGHO2_12_FULL_45_16</name>
    <dbReference type="NCBI Taxonomy" id="1802315"/>
    <lineage>
        <taxon>Bacteria</taxon>
        <taxon>Candidatus Tayloriibacteriota</taxon>
    </lineage>
</organism>
<reference evidence="1 2" key="1">
    <citation type="journal article" date="2016" name="Nat. Commun.">
        <title>Thousands of microbial genomes shed light on interconnected biogeochemical processes in an aquifer system.</title>
        <authorList>
            <person name="Anantharaman K."/>
            <person name="Brown C.T."/>
            <person name="Hug L.A."/>
            <person name="Sharon I."/>
            <person name="Castelle C.J."/>
            <person name="Probst A.J."/>
            <person name="Thomas B.C."/>
            <person name="Singh A."/>
            <person name="Wilkins M.J."/>
            <person name="Karaoz U."/>
            <person name="Brodie E.L."/>
            <person name="Williams K.H."/>
            <person name="Hubbard S.S."/>
            <person name="Banfield J.F."/>
        </authorList>
    </citation>
    <scope>NUCLEOTIDE SEQUENCE [LARGE SCALE GENOMIC DNA]</scope>
</reference>
<dbReference type="EMBL" id="MHRT01000004">
    <property type="protein sequence ID" value="OHA29433.1"/>
    <property type="molecule type" value="Genomic_DNA"/>
</dbReference>
<protein>
    <recommendedName>
        <fullName evidence="3">Lysine biosynthesis protein LysW</fullName>
    </recommendedName>
</protein>
<accession>A0A1G2N090</accession>
<dbReference type="AlphaFoldDB" id="A0A1G2N090"/>
<evidence type="ECO:0000313" key="2">
    <source>
        <dbReference type="Proteomes" id="UP000178089"/>
    </source>
</evidence>
<dbReference type="Proteomes" id="UP000178089">
    <property type="component" value="Unassembled WGS sequence"/>
</dbReference>